<evidence type="ECO:0000256" key="3">
    <source>
        <dbReference type="SAM" id="Phobius"/>
    </source>
</evidence>
<feature type="region of interest" description="Disordered" evidence="2">
    <location>
        <begin position="99"/>
        <end position="119"/>
    </location>
</feature>
<keyword evidence="3" id="KW-0812">Transmembrane</keyword>
<reference evidence="4 5" key="1">
    <citation type="submission" date="2022-10" db="EMBL/GenBank/DDBJ databases">
        <title>Luteolibacter flavescens strain MCCC 1K03193, whole genome shotgun sequencing project.</title>
        <authorList>
            <person name="Zhao G."/>
            <person name="Shen L."/>
        </authorList>
    </citation>
    <scope>NUCLEOTIDE SEQUENCE [LARGE SCALE GENOMIC DNA]</scope>
    <source>
        <strain evidence="4 5">MCCC 1K03193</strain>
    </source>
</reference>
<dbReference type="Proteomes" id="UP001207930">
    <property type="component" value="Unassembled WGS sequence"/>
</dbReference>
<gene>
    <name evidence="4" type="ORF">OKA04_08835</name>
</gene>
<sequence length="119" mass="13350">MNRLRSEPTTHISVFITLILAALVVIAGGIMHAVAKNSQVQVERQIDQAQTRIEQTKVKIRMIEVRTDKLLDRFEMKERLKESGSGLVPITPADIEEVRPRQLPVARPGSEVADVREPS</sequence>
<comment type="caution">
    <text evidence="4">The sequence shown here is derived from an EMBL/GenBank/DDBJ whole genome shotgun (WGS) entry which is preliminary data.</text>
</comment>
<dbReference type="EMBL" id="JAPDDS010000004">
    <property type="protein sequence ID" value="MCW1884831.1"/>
    <property type="molecule type" value="Genomic_DNA"/>
</dbReference>
<keyword evidence="3" id="KW-1133">Transmembrane helix</keyword>
<organism evidence="4 5">
    <name type="scientific">Luteolibacter flavescens</name>
    <dbReference type="NCBI Taxonomy" id="1859460"/>
    <lineage>
        <taxon>Bacteria</taxon>
        <taxon>Pseudomonadati</taxon>
        <taxon>Verrucomicrobiota</taxon>
        <taxon>Verrucomicrobiia</taxon>
        <taxon>Verrucomicrobiales</taxon>
        <taxon>Verrucomicrobiaceae</taxon>
        <taxon>Luteolibacter</taxon>
    </lineage>
</organism>
<feature type="coiled-coil region" evidence="1">
    <location>
        <begin position="39"/>
        <end position="66"/>
    </location>
</feature>
<protein>
    <recommendedName>
        <fullName evidence="6">Cell division protein FtsL</fullName>
    </recommendedName>
</protein>
<evidence type="ECO:0000256" key="2">
    <source>
        <dbReference type="SAM" id="MobiDB-lite"/>
    </source>
</evidence>
<evidence type="ECO:0000313" key="5">
    <source>
        <dbReference type="Proteomes" id="UP001207930"/>
    </source>
</evidence>
<proteinExistence type="predicted"/>
<keyword evidence="3" id="KW-0472">Membrane</keyword>
<evidence type="ECO:0000313" key="4">
    <source>
        <dbReference type="EMBL" id="MCW1884831.1"/>
    </source>
</evidence>
<evidence type="ECO:0008006" key="6">
    <source>
        <dbReference type="Google" id="ProtNLM"/>
    </source>
</evidence>
<evidence type="ECO:0000256" key="1">
    <source>
        <dbReference type="SAM" id="Coils"/>
    </source>
</evidence>
<keyword evidence="1" id="KW-0175">Coiled coil</keyword>
<dbReference type="RefSeq" id="WP_264500788.1">
    <property type="nucleotide sequence ID" value="NZ_JAPDDS010000004.1"/>
</dbReference>
<name>A0ABT3FMN3_9BACT</name>
<accession>A0ABT3FMN3</accession>
<keyword evidence="5" id="KW-1185">Reference proteome</keyword>
<feature type="transmembrane region" description="Helical" evidence="3">
    <location>
        <begin position="12"/>
        <end position="35"/>
    </location>
</feature>